<feature type="domain" description="Transposase Tc1-like" evidence="8">
    <location>
        <begin position="71"/>
        <end position="117"/>
    </location>
</feature>
<feature type="domain" description="Sleeping Beauty transposase HTH" evidence="9">
    <location>
        <begin position="5"/>
        <end position="54"/>
    </location>
</feature>
<dbReference type="InterPro" id="IPR036388">
    <property type="entry name" value="WH-like_DNA-bd_sf"/>
</dbReference>
<dbReference type="Pfam" id="PF01498">
    <property type="entry name" value="HTH_Tnp_Tc3_2"/>
    <property type="match status" value="1"/>
</dbReference>
<evidence type="ECO:0000313" key="10">
    <source>
        <dbReference type="EMBL" id="CAJ0933621.1"/>
    </source>
</evidence>
<evidence type="ECO:0000256" key="5">
    <source>
        <dbReference type="ARBA" id="ARBA00022989"/>
    </source>
</evidence>
<keyword evidence="4 7" id="KW-0812">Transmembrane</keyword>
<evidence type="ECO:0000256" key="4">
    <source>
        <dbReference type="ARBA" id="ARBA00022692"/>
    </source>
</evidence>
<protein>
    <recommendedName>
        <fullName evidence="3">Transmembrane protein 19</fullName>
    </recommendedName>
</protein>
<dbReference type="PANTHER" id="PTHR13353">
    <property type="entry name" value="TRANSMEMBRANE PROTEIN 19"/>
    <property type="match status" value="1"/>
</dbReference>
<dbReference type="InterPro" id="IPR002492">
    <property type="entry name" value="Transposase_Tc1-like"/>
</dbReference>
<keyword evidence="5 7" id="KW-1133">Transmembrane helix</keyword>
<evidence type="ECO:0000256" key="2">
    <source>
        <dbReference type="ARBA" id="ARBA00009012"/>
    </source>
</evidence>
<dbReference type="Gene3D" id="1.10.10.10">
    <property type="entry name" value="Winged helix-like DNA-binding domain superfamily/Winged helix DNA-binding domain"/>
    <property type="match status" value="1"/>
</dbReference>
<proteinExistence type="inferred from homology"/>
<accession>A0ABN9L8P3</accession>
<dbReference type="PANTHER" id="PTHR13353:SF5">
    <property type="entry name" value="TRANSMEMBRANE PROTEIN 19"/>
    <property type="match status" value="1"/>
</dbReference>
<dbReference type="InterPro" id="IPR009057">
    <property type="entry name" value="Homeodomain-like_sf"/>
</dbReference>
<feature type="transmembrane region" description="Helical" evidence="7">
    <location>
        <begin position="292"/>
        <end position="317"/>
    </location>
</feature>
<evidence type="ECO:0000259" key="9">
    <source>
        <dbReference type="Pfam" id="PF25787"/>
    </source>
</evidence>
<feature type="transmembrane region" description="Helical" evidence="7">
    <location>
        <begin position="153"/>
        <end position="177"/>
    </location>
</feature>
<evidence type="ECO:0000256" key="1">
    <source>
        <dbReference type="ARBA" id="ARBA00004141"/>
    </source>
</evidence>
<dbReference type="SUPFAM" id="SSF46689">
    <property type="entry name" value="Homeodomain-like"/>
    <property type="match status" value="1"/>
</dbReference>
<feature type="transmembrane region" description="Helical" evidence="7">
    <location>
        <begin position="329"/>
        <end position="351"/>
    </location>
</feature>
<evidence type="ECO:0000313" key="11">
    <source>
        <dbReference type="Proteomes" id="UP001176940"/>
    </source>
</evidence>
<reference evidence="10" key="1">
    <citation type="submission" date="2023-07" db="EMBL/GenBank/DDBJ databases">
        <authorList>
            <person name="Stuckert A."/>
        </authorList>
    </citation>
    <scope>NUCLEOTIDE SEQUENCE</scope>
</reference>
<dbReference type="InterPro" id="IPR002794">
    <property type="entry name" value="DUF92_TMEM19"/>
</dbReference>
<evidence type="ECO:0000256" key="3">
    <source>
        <dbReference type="ARBA" id="ARBA00014258"/>
    </source>
</evidence>
<keyword evidence="6 7" id="KW-0472">Membrane</keyword>
<dbReference type="Proteomes" id="UP001176940">
    <property type="component" value="Unassembled WGS sequence"/>
</dbReference>
<dbReference type="InterPro" id="IPR057667">
    <property type="entry name" value="HTH_SB"/>
</dbReference>
<dbReference type="Pfam" id="PF25787">
    <property type="entry name" value="HTH_SB"/>
    <property type="match status" value="1"/>
</dbReference>
<dbReference type="Pfam" id="PF01940">
    <property type="entry name" value="DUF92"/>
    <property type="match status" value="1"/>
</dbReference>
<comment type="subcellular location">
    <subcellularLocation>
        <location evidence="1">Membrane</location>
        <topology evidence="1">Multi-pass membrane protein</topology>
    </subcellularLocation>
</comment>
<feature type="transmembrane region" description="Helical" evidence="7">
    <location>
        <begin position="387"/>
        <end position="405"/>
    </location>
</feature>
<dbReference type="EMBL" id="CAUEEQ010009660">
    <property type="protein sequence ID" value="CAJ0933621.1"/>
    <property type="molecule type" value="Genomic_DNA"/>
</dbReference>
<name>A0ABN9L8P3_9NEOB</name>
<evidence type="ECO:0000259" key="8">
    <source>
        <dbReference type="Pfam" id="PF01498"/>
    </source>
</evidence>
<evidence type="ECO:0000256" key="6">
    <source>
        <dbReference type="ARBA" id="ARBA00023136"/>
    </source>
</evidence>
<sequence length="408" mass="44892">MEKRKKTKELSEDLRNQIVRKHEQSQGYKSISKDLNVPVSTVRSVKKFKAHGTVANLPRCGQKRKIDKRFQRKIVWMLDKEPRLTSKQVQAALQSEGTTVSTRTIRQHLNEKGLYGTLRPISPWRWLLSVIIPIVIVSHGIKKKSLDSSGALGGLLVGFLLTVANYSFFSALLMFFFTSSKLTKWKGEAKKKFDSEYKEGGQRNWVQVFCNGGVPAELALLYMVENGPGEMPIDFSKEYTASWMCLSLLGALACSAGDTWASEIAPVLSKSSPRLITTWEKVPVGTNGGVTIIGLFASLLGGLCVGMAYFVSQLLFVNDLEIAAPQWPVILYGAMAGLIGSILDSYLGAIMQYTGFDETTGKIVNHPTIGAKLISGKPILDNNAVNLFSSILIAILLPGAAWGFWPRT</sequence>
<keyword evidence="11" id="KW-1185">Reference proteome</keyword>
<comment type="similarity">
    <text evidence="2">Belongs to the TMEM19 family.</text>
</comment>
<organism evidence="10 11">
    <name type="scientific">Ranitomeya imitator</name>
    <name type="common">mimic poison frog</name>
    <dbReference type="NCBI Taxonomy" id="111125"/>
    <lineage>
        <taxon>Eukaryota</taxon>
        <taxon>Metazoa</taxon>
        <taxon>Chordata</taxon>
        <taxon>Craniata</taxon>
        <taxon>Vertebrata</taxon>
        <taxon>Euteleostomi</taxon>
        <taxon>Amphibia</taxon>
        <taxon>Batrachia</taxon>
        <taxon>Anura</taxon>
        <taxon>Neobatrachia</taxon>
        <taxon>Hyloidea</taxon>
        <taxon>Dendrobatidae</taxon>
        <taxon>Dendrobatinae</taxon>
        <taxon>Ranitomeya</taxon>
    </lineage>
</organism>
<comment type="caution">
    <text evidence="10">The sequence shown here is derived from an EMBL/GenBank/DDBJ whole genome shotgun (WGS) entry which is preliminary data.</text>
</comment>
<evidence type="ECO:0000256" key="7">
    <source>
        <dbReference type="SAM" id="Phobius"/>
    </source>
</evidence>
<gene>
    <name evidence="10" type="ORF">RIMI_LOCUS5600657</name>
</gene>
<feature type="transmembrane region" description="Helical" evidence="7">
    <location>
        <begin position="124"/>
        <end position="141"/>
    </location>
</feature>